<name>A0ACB9YVF0_9PEZI</name>
<comment type="caution">
    <text evidence="1">The sequence shown here is derived from an EMBL/GenBank/DDBJ whole genome shotgun (WGS) entry which is preliminary data.</text>
</comment>
<dbReference type="Proteomes" id="UP001497700">
    <property type="component" value="Unassembled WGS sequence"/>
</dbReference>
<keyword evidence="2" id="KW-1185">Reference proteome</keyword>
<sequence length="1142" mass="122288">MQEMSSLMLDRDSIMASSSLLVGRQDAAASYSSSSSATTTAAGLSTGAIAGIAVGGAALLFAALAPLLIKLAKRQDQRRARASALSEGVIANLESGDVIDIDNPERPRRLRKKSAVSDRVAVVIDKEDDVGREESHSRKSSMQQGSPARTRAGSSYTGNESGGRGSVETLGAPVQLQKQRSPEKQRGYGLYEHRRTSSWIDEDAIHGPTVTSPQRQKQKQKQRQFSWLGAGLGRSLSRLSVKSGTTERMGSPTLPYTETDGQQHQGDTDIESPGERDARENNGSQGAHSSRYTPAPRLSQPQQQQHVYSSPQKPYVPMSLPDPGPAGSSSGNPAQSPPDIIQNPRFRNRVSFQAANQLAGGARLPAPISIPQAPAQQRKPILKHSTTDTDLTEILRMTAERLQDGHRSARRQTLMVPYRFGNHANNNNNNNNNNEGGQAYYGGGYTYNHYYYYEPSSGEVSPVKSHKSAPATLAYAELEGSPPKPSLSPQRQMLQMQMQTPRHSRQISHLSAVSMISEPDSLVASKRESLQEVRTALSSPSRVARSTEPSPSPQGGGAGARGSGSSQQQARPFSLGGSSMSSALSTLYSMEEASIRSPPMGDANFSSNYDGNNPIDNTPRRGAAGKKKLSAFDIFNGNVSPETEGEISPRFRFDEDEEEENKPAPLQIRRGTLGRLAGTGSLPASQPASPSKATVEPVTTTATSRSSFPVYAMNGNDDPFTAVPAPQNPARLSKVFSPLPVELPRDYYDDTSDTEQQQQQPRSRRPAGARPMSQASNGPPIETPTPSPSRRRAAALVMPSPRTILNSPTPRDMADRPGSPVISEAGLSSVYDSYTYSHSEAGGASPEEEEEEEEEEGDTSDTTPTLGSSTSHPPPAFTTSPGKRAADKRNSARVSSGGSSTATAIPPAGVLARGGSGRESRVAFRTPNYSQQSQRLASDGSVYSQDHVGSASVDDNDDYEYDYDHDQVPPLQQAPALLKSGRSVRMSAAVAELRRMNSQISVLSEASVASTATLPAMRGGGFSPERQGGGGKNYLSLGAGLSQPPPTALPPPPPPGSPARRTAAAVRRTRSRRGTVVFDKMQQKLDEANLVPRGGSPGKMRFGDIRQAGQLLTHATRLRRQDSATTKRASVESLYDQQGFLK</sequence>
<accession>A0ACB9YVF0</accession>
<proteinExistence type="predicted"/>
<organism evidence="1 2">
    <name type="scientific">Hypoxylon rubiginosum</name>
    <dbReference type="NCBI Taxonomy" id="110542"/>
    <lineage>
        <taxon>Eukaryota</taxon>
        <taxon>Fungi</taxon>
        <taxon>Dikarya</taxon>
        <taxon>Ascomycota</taxon>
        <taxon>Pezizomycotina</taxon>
        <taxon>Sordariomycetes</taxon>
        <taxon>Xylariomycetidae</taxon>
        <taxon>Xylariales</taxon>
        <taxon>Hypoxylaceae</taxon>
        <taxon>Hypoxylon</taxon>
    </lineage>
</organism>
<protein>
    <submittedName>
        <fullName evidence="1">Uncharacterized protein</fullName>
    </submittedName>
</protein>
<dbReference type="EMBL" id="MU393509">
    <property type="protein sequence ID" value="KAI4863178.1"/>
    <property type="molecule type" value="Genomic_DNA"/>
</dbReference>
<evidence type="ECO:0000313" key="1">
    <source>
        <dbReference type="EMBL" id="KAI4863178.1"/>
    </source>
</evidence>
<evidence type="ECO:0000313" key="2">
    <source>
        <dbReference type="Proteomes" id="UP001497700"/>
    </source>
</evidence>
<gene>
    <name evidence="1" type="ORF">F4820DRAFT_471743</name>
</gene>
<reference evidence="1 2" key="1">
    <citation type="journal article" date="2022" name="New Phytol.">
        <title>Ecological generalism drives hyperdiversity of secondary metabolite gene clusters in xylarialean endophytes.</title>
        <authorList>
            <person name="Franco M.E.E."/>
            <person name="Wisecaver J.H."/>
            <person name="Arnold A.E."/>
            <person name="Ju Y.M."/>
            <person name="Slot J.C."/>
            <person name="Ahrendt S."/>
            <person name="Moore L.P."/>
            <person name="Eastman K.E."/>
            <person name="Scott K."/>
            <person name="Konkel Z."/>
            <person name="Mondo S.J."/>
            <person name="Kuo A."/>
            <person name="Hayes R.D."/>
            <person name="Haridas S."/>
            <person name="Andreopoulos B."/>
            <person name="Riley R."/>
            <person name="LaButti K."/>
            <person name="Pangilinan J."/>
            <person name="Lipzen A."/>
            <person name="Amirebrahimi M."/>
            <person name="Yan J."/>
            <person name="Adam C."/>
            <person name="Keymanesh K."/>
            <person name="Ng V."/>
            <person name="Louie K."/>
            <person name="Northen T."/>
            <person name="Drula E."/>
            <person name="Henrissat B."/>
            <person name="Hsieh H.M."/>
            <person name="Youens-Clark K."/>
            <person name="Lutzoni F."/>
            <person name="Miadlikowska J."/>
            <person name="Eastwood D.C."/>
            <person name="Hamelin R.C."/>
            <person name="Grigoriev I.V."/>
            <person name="U'Ren J.M."/>
        </authorList>
    </citation>
    <scope>NUCLEOTIDE SEQUENCE [LARGE SCALE GENOMIC DNA]</scope>
    <source>
        <strain evidence="1 2">CBS 119005</strain>
    </source>
</reference>